<dbReference type="PANTHER" id="PTHR43344">
    <property type="entry name" value="PHOSPHOSERINE PHOSPHATASE"/>
    <property type="match status" value="1"/>
</dbReference>
<dbReference type="PROSITE" id="PS51257">
    <property type="entry name" value="PROKAR_LIPOPROTEIN"/>
    <property type="match status" value="1"/>
</dbReference>
<dbReference type="Gene3D" id="3.40.50.1000">
    <property type="entry name" value="HAD superfamily/HAD-like"/>
    <property type="match status" value="1"/>
</dbReference>
<reference evidence="1 2" key="1">
    <citation type="submission" date="2016-10" db="EMBL/GenBank/DDBJ databases">
        <authorList>
            <person name="de Groot N.N."/>
        </authorList>
    </citation>
    <scope>NUCLEOTIDE SEQUENCE [LARGE SCALE GENOMIC DNA]</scope>
    <source>
        <strain evidence="1 2">LMG 2247</strain>
    </source>
</reference>
<dbReference type="SUPFAM" id="SSF56784">
    <property type="entry name" value="HAD-like"/>
    <property type="match status" value="1"/>
</dbReference>
<dbReference type="InterPro" id="IPR036412">
    <property type="entry name" value="HAD-like_sf"/>
</dbReference>
<dbReference type="InterPro" id="IPR023214">
    <property type="entry name" value="HAD_sf"/>
</dbReference>
<dbReference type="EMBL" id="FNCJ01000001">
    <property type="protein sequence ID" value="SDF90250.1"/>
    <property type="molecule type" value="Genomic_DNA"/>
</dbReference>
<protein>
    <submittedName>
        <fullName evidence="1">Phosphoserine phosphatase</fullName>
    </submittedName>
</protein>
<accession>A0A1G7PXZ9</accession>
<proteinExistence type="predicted"/>
<evidence type="ECO:0000313" key="1">
    <source>
        <dbReference type="EMBL" id="SDF90250.1"/>
    </source>
</evidence>
<dbReference type="Proteomes" id="UP000199706">
    <property type="component" value="Unassembled WGS sequence"/>
</dbReference>
<dbReference type="AlphaFoldDB" id="A0A1G7PXZ9"/>
<evidence type="ECO:0000313" key="2">
    <source>
        <dbReference type="Proteomes" id="UP000199706"/>
    </source>
</evidence>
<gene>
    <name evidence="1" type="ORF">SAMN05216466_101473</name>
</gene>
<dbReference type="RefSeq" id="WP_090681261.1">
    <property type="nucleotide sequence ID" value="NZ_CADERL010000001.1"/>
</dbReference>
<dbReference type="Pfam" id="PF12710">
    <property type="entry name" value="HAD"/>
    <property type="match status" value="1"/>
</dbReference>
<dbReference type="InterPro" id="IPR050582">
    <property type="entry name" value="HAD-like_SerB"/>
</dbReference>
<dbReference type="OrthoDB" id="9799365at2"/>
<name>A0A1G7PXZ9_9BURK</name>
<organism evidence="1 2">
    <name type="scientific">Paraburkholderia phenazinium</name>
    <dbReference type="NCBI Taxonomy" id="60549"/>
    <lineage>
        <taxon>Bacteria</taxon>
        <taxon>Pseudomonadati</taxon>
        <taxon>Pseudomonadota</taxon>
        <taxon>Betaproteobacteria</taxon>
        <taxon>Burkholderiales</taxon>
        <taxon>Burkholderiaceae</taxon>
        <taxon>Paraburkholderia</taxon>
    </lineage>
</organism>
<sequence length="353" mass="38754">MIGLMRRRWIGLTVVVLCACTTTPHTGTTQAARPARATSGNATLAAWNDTPAERSIVDFVTRVTTPESKDFVSRADRIAVFDLDGTLWPEQPAPVQLVFTLQRVKTLAARHPEWKRQEPYRSILRGNLKNVAGSGDGGSMKLLAATHAGMTTDSFASIVHDWFDSASDPRFNRPYSGLAYQPMVELIAFLHANGFKTYIVSADNTDFIRAISQSMYGVPPDEVIGSTVRYQYGMTNGTATLTRLAQVETLNDGARKPQTIQALVGRRPLMAFGNSDADLPMLEWTTSGDGPRFAALVHHTDAQREYAYDRAARTGKLDKGLEEANVKGWLIVDMKDDWRTVFKGEDAGAAAAK</sequence>